<dbReference type="PROSITE" id="PS50011">
    <property type="entry name" value="PROTEIN_KINASE_DOM"/>
    <property type="match status" value="1"/>
</dbReference>
<dbReference type="InterPro" id="IPR011009">
    <property type="entry name" value="Kinase-like_dom_sf"/>
</dbReference>
<keyword evidence="5" id="KW-0723">Serine/threonine-protein kinase</keyword>
<dbReference type="Proteomes" id="UP000585474">
    <property type="component" value="Unassembled WGS sequence"/>
</dbReference>
<keyword evidence="6" id="KW-0433">Leucine-rich repeat</keyword>
<organism evidence="20 21">
    <name type="scientific">Actinidia rufa</name>
    <dbReference type="NCBI Taxonomy" id="165716"/>
    <lineage>
        <taxon>Eukaryota</taxon>
        <taxon>Viridiplantae</taxon>
        <taxon>Streptophyta</taxon>
        <taxon>Embryophyta</taxon>
        <taxon>Tracheophyta</taxon>
        <taxon>Spermatophyta</taxon>
        <taxon>Magnoliopsida</taxon>
        <taxon>eudicotyledons</taxon>
        <taxon>Gunneridae</taxon>
        <taxon>Pentapetalae</taxon>
        <taxon>asterids</taxon>
        <taxon>Ericales</taxon>
        <taxon>Actinidiaceae</taxon>
        <taxon>Actinidia</taxon>
    </lineage>
</organism>
<evidence type="ECO:0000256" key="15">
    <source>
        <dbReference type="ARBA" id="ARBA00023136"/>
    </source>
</evidence>
<dbReference type="InterPro" id="IPR051809">
    <property type="entry name" value="Plant_receptor-like_S/T_kinase"/>
</dbReference>
<dbReference type="AlphaFoldDB" id="A0A7J0D832"/>
<dbReference type="InterPro" id="IPR013210">
    <property type="entry name" value="LRR_N_plant-typ"/>
</dbReference>
<dbReference type="Gene3D" id="3.30.200.20">
    <property type="entry name" value="Phosphorylase Kinase, domain 1"/>
    <property type="match status" value="1"/>
</dbReference>
<evidence type="ECO:0000256" key="9">
    <source>
        <dbReference type="ARBA" id="ARBA00022729"/>
    </source>
</evidence>
<name>A0A7J0D832_9ERIC</name>
<dbReference type="FunFam" id="3.30.200.20:FF:000432">
    <property type="entry name" value="LRR receptor-like serine/threonine-protein kinase EFR"/>
    <property type="match status" value="1"/>
</dbReference>
<evidence type="ECO:0000256" key="5">
    <source>
        <dbReference type="ARBA" id="ARBA00022527"/>
    </source>
</evidence>
<keyword evidence="15 18" id="KW-0472">Membrane</keyword>
<keyword evidence="11 17" id="KW-0547">Nucleotide-binding</keyword>
<dbReference type="Pfam" id="PF23598">
    <property type="entry name" value="LRR_14"/>
    <property type="match status" value="1"/>
</dbReference>
<dbReference type="InterPro" id="IPR000719">
    <property type="entry name" value="Prot_kinase_dom"/>
</dbReference>
<dbReference type="EMBL" id="BJWL01000086">
    <property type="protein sequence ID" value="GFS29423.1"/>
    <property type="molecule type" value="Genomic_DNA"/>
</dbReference>
<dbReference type="PROSITE" id="PS00107">
    <property type="entry name" value="PROTEIN_KINASE_ATP"/>
    <property type="match status" value="1"/>
</dbReference>
<dbReference type="FunFam" id="3.80.10.10:FF:000288">
    <property type="entry name" value="LRR receptor-like serine/threonine-protein kinase EFR"/>
    <property type="match status" value="1"/>
</dbReference>
<dbReference type="InterPro" id="IPR032675">
    <property type="entry name" value="LRR_dom_sf"/>
</dbReference>
<dbReference type="Pfam" id="PF08263">
    <property type="entry name" value="LRRNT_2"/>
    <property type="match status" value="1"/>
</dbReference>
<comment type="similarity">
    <text evidence="2">Belongs to the RLP family.</text>
</comment>
<protein>
    <recommendedName>
        <fullName evidence="3">non-specific serine/threonine protein kinase</fullName>
        <ecNumber evidence="3">2.7.11.1</ecNumber>
    </recommendedName>
</protein>
<evidence type="ECO:0000256" key="17">
    <source>
        <dbReference type="PROSITE-ProRule" id="PRU10141"/>
    </source>
</evidence>
<keyword evidence="12 20" id="KW-0418">Kinase</keyword>
<dbReference type="OrthoDB" id="676979at2759"/>
<keyword evidence="4" id="KW-1003">Cell membrane</keyword>
<evidence type="ECO:0000256" key="6">
    <source>
        <dbReference type="ARBA" id="ARBA00022614"/>
    </source>
</evidence>
<keyword evidence="21" id="KW-1185">Reference proteome</keyword>
<dbReference type="Pfam" id="PF07714">
    <property type="entry name" value="PK_Tyr_Ser-Thr"/>
    <property type="match status" value="1"/>
</dbReference>
<gene>
    <name evidence="20" type="ORF">Acr_00g0006590</name>
</gene>
<evidence type="ECO:0000256" key="4">
    <source>
        <dbReference type="ARBA" id="ARBA00022475"/>
    </source>
</evidence>
<comment type="subcellular location">
    <subcellularLocation>
        <location evidence="1">Cell membrane</location>
        <topology evidence="1">Single-pass type I membrane protein</topology>
    </subcellularLocation>
</comment>
<feature type="domain" description="Protein kinase" evidence="19">
    <location>
        <begin position="688"/>
        <end position="904"/>
    </location>
</feature>
<dbReference type="InterPro" id="IPR055414">
    <property type="entry name" value="LRR_R13L4/SHOC2-like"/>
</dbReference>
<dbReference type="InterPro" id="IPR001611">
    <property type="entry name" value="Leu-rich_rpt"/>
</dbReference>
<keyword evidence="9" id="KW-0732">Signal</keyword>
<dbReference type="GO" id="GO:0004674">
    <property type="term" value="F:protein serine/threonine kinase activity"/>
    <property type="evidence" value="ECO:0007669"/>
    <property type="project" value="UniProtKB-KW"/>
</dbReference>
<evidence type="ECO:0000256" key="3">
    <source>
        <dbReference type="ARBA" id="ARBA00012513"/>
    </source>
</evidence>
<evidence type="ECO:0000256" key="18">
    <source>
        <dbReference type="SAM" id="Phobius"/>
    </source>
</evidence>
<evidence type="ECO:0000313" key="20">
    <source>
        <dbReference type="EMBL" id="GFS29423.1"/>
    </source>
</evidence>
<sequence length="904" mass="98757">MNSPAFGFTNETDMQALLAIRDRIPEDPFRVFSSWNNSLHFCKWEGVICSHRHQRVSVLNLSSLKLAGTLSPHIGNLTFLREINLWNNSFHGVIPQEVGRLFRLQYLSLENNSFSGEFPINVTHCLDLRVINFYENNLGGKVPIQLGSLPKLSAIGLSDNQFVGTIPPALGNLTALLWLYMAANNLEGKIPMELGKLSNLEIFQLGMNKLTGTIPPALYNISTIDFIDVVNNQLHGSLPSDLGLTLLKLDAIFMGGNQFSGTIPASLANASGLAVIDISMNAFTGEVPNNLGNLQHLERLNFGGNPLGTEKANDLEFLTSLTNCTNLRWLVSYRSHFSGVLPNLIANLSTKLVGLRLDQNYISGSIPPGIGNLVNIELLALHENQLTGSIPNSIGKLVMLQELYLNKNKFSGKIPTSFGNVSQLSILSLEQNMLEGSIPVSLGSCINLQALDVSQNHLTGTIPEQVVGLASLTICLFVAQNFLTGPLPWQVGRLKNLGQLDVSRNQLSGNIPGTLGDCIVLESLRMGGNYFEGTIPSSFIQLKGILVLDLSHNNLSGNIPSFLGKFSSVQNLNLSYNMFEGELPSEEVFSNISAFSVVGNNKLCGGDKALHLPACPPKISNKQGKHFSHRALIIATSVPVCVIVLLACVCVTLYWNRRLNEKPAATLLLGNQYPNLSYAELLQATEGFSITNLIGEGTYGSVYKGILNYDIEKAIAVKVLNLQVRGANKTFLAECEALRNIRHRNLVRIITVCSSIDFKRNVFKALVFEFISNGKYAVGGEVTIKGDVYSYGILLLEMFTGKRPTDNMFTDNFNLHNHAKMAAAADRVMEIVDPLLISGGQNESNRTSGSIKSNIGRTEECLGSILRIGVICSADFPSDRMNISDALAELQVTRDVYLGKREMK</sequence>
<dbReference type="InterPro" id="IPR001245">
    <property type="entry name" value="Ser-Thr/Tyr_kinase_cat_dom"/>
</dbReference>
<evidence type="ECO:0000256" key="11">
    <source>
        <dbReference type="ARBA" id="ARBA00022741"/>
    </source>
</evidence>
<evidence type="ECO:0000256" key="14">
    <source>
        <dbReference type="ARBA" id="ARBA00022989"/>
    </source>
</evidence>
<dbReference type="SUPFAM" id="SSF56112">
    <property type="entry name" value="Protein kinase-like (PK-like)"/>
    <property type="match status" value="1"/>
</dbReference>
<keyword evidence="7" id="KW-0808">Transferase</keyword>
<evidence type="ECO:0000256" key="10">
    <source>
        <dbReference type="ARBA" id="ARBA00022737"/>
    </source>
</evidence>
<dbReference type="Gene3D" id="1.10.510.10">
    <property type="entry name" value="Transferase(Phosphotransferase) domain 1"/>
    <property type="match status" value="1"/>
</dbReference>
<proteinExistence type="inferred from homology"/>
<evidence type="ECO:0000256" key="7">
    <source>
        <dbReference type="ARBA" id="ARBA00022679"/>
    </source>
</evidence>
<dbReference type="FunFam" id="3.80.10.10:FF:000275">
    <property type="entry name" value="Leucine-rich repeat receptor-like protein kinase"/>
    <property type="match status" value="1"/>
</dbReference>
<keyword evidence="16" id="KW-0325">Glycoprotein</keyword>
<dbReference type="PANTHER" id="PTHR27008:SF596">
    <property type="entry name" value="OS02G0215500 PROTEIN"/>
    <property type="match status" value="1"/>
</dbReference>
<dbReference type="Pfam" id="PF00560">
    <property type="entry name" value="LRR_1"/>
    <property type="match status" value="6"/>
</dbReference>
<dbReference type="PANTHER" id="PTHR27008">
    <property type="entry name" value="OS04G0122200 PROTEIN"/>
    <property type="match status" value="1"/>
</dbReference>
<dbReference type="FunFam" id="3.80.10.10:FF:001158">
    <property type="entry name" value="Leucine-rich repeat protein kinase family protein"/>
    <property type="match status" value="1"/>
</dbReference>
<feature type="binding site" evidence="17">
    <location>
        <position position="718"/>
    </location>
    <ligand>
        <name>ATP</name>
        <dbReference type="ChEBI" id="CHEBI:30616"/>
    </ligand>
</feature>
<feature type="transmembrane region" description="Helical" evidence="18">
    <location>
        <begin position="631"/>
        <end position="655"/>
    </location>
</feature>
<dbReference type="InterPro" id="IPR017441">
    <property type="entry name" value="Protein_kinase_ATP_BS"/>
</dbReference>
<evidence type="ECO:0000256" key="1">
    <source>
        <dbReference type="ARBA" id="ARBA00004251"/>
    </source>
</evidence>
<keyword evidence="13 17" id="KW-0067">ATP-binding</keyword>
<evidence type="ECO:0000256" key="8">
    <source>
        <dbReference type="ARBA" id="ARBA00022692"/>
    </source>
</evidence>
<comment type="caution">
    <text evidence="20">The sequence shown here is derived from an EMBL/GenBank/DDBJ whole genome shotgun (WGS) entry which is preliminary data.</text>
</comment>
<evidence type="ECO:0000256" key="13">
    <source>
        <dbReference type="ARBA" id="ARBA00022840"/>
    </source>
</evidence>
<evidence type="ECO:0000256" key="2">
    <source>
        <dbReference type="ARBA" id="ARBA00009592"/>
    </source>
</evidence>
<keyword evidence="14 18" id="KW-1133">Transmembrane helix</keyword>
<keyword evidence="8 18" id="KW-0812">Transmembrane</keyword>
<dbReference type="GO" id="GO:0005886">
    <property type="term" value="C:plasma membrane"/>
    <property type="evidence" value="ECO:0007669"/>
    <property type="project" value="UniProtKB-SubCell"/>
</dbReference>
<evidence type="ECO:0000256" key="16">
    <source>
        <dbReference type="ARBA" id="ARBA00023180"/>
    </source>
</evidence>
<accession>A0A7J0D832</accession>
<evidence type="ECO:0000256" key="12">
    <source>
        <dbReference type="ARBA" id="ARBA00022777"/>
    </source>
</evidence>
<reference evidence="21" key="1">
    <citation type="submission" date="2019-07" db="EMBL/GenBank/DDBJ databases">
        <title>De Novo Assembly of kiwifruit Actinidia rufa.</title>
        <authorList>
            <person name="Sugita-Konishi S."/>
            <person name="Sato K."/>
            <person name="Mori E."/>
            <person name="Abe Y."/>
            <person name="Kisaki G."/>
            <person name="Hamano K."/>
            <person name="Suezawa K."/>
            <person name="Otani M."/>
            <person name="Fukuda T."/>
            <person name="Manabe T."/>
            <person name="Gomi K."/>
            <person name="Tabuchi M."/>
            <person name="Akimitsu K."/>
            <person name="Kataoka I."/>
        </authorList>
    </citation>
    <scope>NUCLEOTIDE SEQUENCE [LARGE SCALE GENOMIC DNA]</scope>
    <source>
        <strain evidence="21">cv. Fuchu</strain>
    </source>
</reference>
<dbReference type="Gene3D" id="3.80.10.10">
    <property type="entry name" value="Ribonuclease Inhibitor"/>
    <property type="match status" value="4"/>
</dbReference>
<evidence type="ECO:0000313" key="21">
    <source>
        <dbReference type="Proteomes" id="UP000585474"/>
    </source>
</evidence>
<keyword evidence="10" id="KW-0677">Repeat</keyword>
<evidence type="ECO:0000259" key="19">
    <source>
        <dbReference type="PROSITE" id="PS50011"/>
    </source>
</evidence>
<dbReference type="GO" id="GO:0005524">
    <property type="term" value="F:ATP binding"/>
    <property type="evidence" value="ECO:0007669"/>
    <property type="project" value="UniProtKB-UniRule"/>
</dbReference>
<dbReference type="EC" id="2.7.11.1" evidence="3"/>
<dbReference type="SUPFAM" id="SSF52058">
    <property type="entry name" value="L domain-like"/>
    <property type="match status" value="2"/>
</dbReference>